<evidence type="ECO:0000256" key="1">
    <source>
        <dbReference type="SAM" id="MobiDB-lite"/>
    </source>
</evidence>
<reference evidence="2" key="1">
    <citation type="submission" date="2009-10" db="EMBL/GenBank/DDBJ databases">
        <title>Diversity of trophic interactions inside an arsenic-rich microbial ecosystem.</title>
        <authorList>
            <person name="Bertin P.N."/>
            <person name="Heinrich-Salmeron A."/>
            <person name="Pelletier E."/>
            <person name="Goulhen-Chollet F."/>
            <person name="Arsene-Ploetze F."/>
            <person name="Gallien S."/>
            <person name="Calteau A."/>
            <person name="Vallenet D."/>
            <person name="Casiot C."/>
            <person name="Chane-Woon-Ming B."/>
            <person name="Giloteaux L."/>
            <person name="Barakat M."/>
            <person name="Bonnefoy V."/>
            <person name="Bruneel O."/>
            <person name="Chandler M."/>
            <person name="Cleiss J."/>
            <person name="Duran R."/>
            <person name="Elbaz-Poulichet F."/>
            <person name="Fonknechten N."/>
            <person name="Lauga B."/>
            <person name="Mornico D."/>
            <person name="Ortet P."/>
            <person name="Schaeffer C."/>
            <person name="Siguier P."/>
            <person name="Alexander Thil Smith A."/>
            <person name="Van Dorsselaer A."/>
            <person name="Weissenbach J."/>
            <person name="Medigue C."/>
            <person name="Le Paslier D."/>
        </authorList>
    </citation>
    <scope>NUCLEOTIDE SEQUENCE</scope>
</reference>
<feature type="compositionally biased region" description="Basic residues" evidence="1">
    <location>
        <begin position="33"/>
        <end position="42"/>
    </location>
</feature>
<gene>
    <name evidence="2" type="ORF">CARN4_1839</name>
</gene>
<evidence type="ECO:0000313" key="2">
    <source>
        <dbReference type="EMBL" id="CBI01517.1"/>
    </source>
</evidence>
<sequence>MWTTSAISSCVPTVWSRACSIACSAASPGADKNKKKSRRNRGTRSQYEHDRAPQRHLAFLDRCSTRRGVQRWCHGRHHYDYGVRIEAAERNEPGIVAADRADVCRIRSEFRFYRHLLEQPSSHDAGESAYTVLALVDSVYDKLARAKSNRGNSDRVVCFAATSRRTRLYVAAECARRRQRQGHRVRKGCRIGSEGESLLLFVVVAAMWVVPDRRLERVIVQRKDEGPI</sequence>
<organism evidence="2">
    <name type="scientific">mine drainage metagenome</name>
    <dbReference type="NCBI Taxonomy" id="410659"/>
    <lineage>
        <taxon>unclassified sequences</taxon>
        <taxon>metagenomes</taxon>
        <taxon>ecological metagenomes</taxon>
    </lineage>
</organism>
<name>E6Q2V7_9ZZZZ</name>
<comment type="caution">
    <text evidence="2">The sequence shown here is derived from an EMBL/GenBank/DDBJ whole genome shotgun (WGS) entry which is preliminary data.</text>
</comment>
<accession>E6Q2V7</accession>
<dbReference type="AlphaFoldDB" id="E6Q2V7"/>
<dbReference type="EMBL" id="CABO01000019">
    <property type="protein sequence ID" value="CBI01517.1"/>
    <property type="molecule type" value="Genomic_DNA"/>
</dbReference>
<feature type="region of interest" description="Disordered" evidence="1">
    <location>
        <begin position="27"/>
        <end position="51"/>
    </location>
</feature>
<protein>
    <submittedName>
        <fullName evidence="2">Uncharacterized protein</fullName>
    </submittedName>
</protein>
<proteinExistence type="predicted"/>